<dbReference type="Proteomes" id="UP000324222">
    <property type="component" value="Unassembled WGS sequence"/>
</dbReference>
<name>A0A5B7DY24_PORTR</name>
<proteinExistence type="predicted"/>
<dbReference type="PANTHER" id="PTHR14042:SF24">
    <property type="entry name" value="PROTEIN DOPEY-1 HOMOLOG"/>
    <property type="match status" value="1"/>
</dbReference>
<dbReference type="InterPro" id="IPR040314">
    <property type="entry name" value="DOP1"/>
</dbReference>
<accession>A0A5B7DY24</accession>
<dbReference type="AlphaFoldDB" id="A0A5B7DY24"/>
<keyword evidence="2" id="KW-1185">Reference proteome</keyword>
<comment type="caution">
    <text evidence="1">The sequence shown here is derived from an EMBL/GenBank/DDBJ whole genome shotgun (WGS) entry which is preliminary data.</text>
</comment>
<dbReference type="GO" id="GO:0005829">
    <property type="term" value="C:cytosol"/>
    <property type="evidence" value="ECO:0007669"/>
    <property type="project" value="GOC"/>
</dbReference>
<dbReference type="EMBL" id="VSRR010001493">
    <property type="protein sequence ID" value="MPC25674.1"/>
    <property type="molecule type" value="Genomic_DNA"/>
</dbReference>
<gene>
    <name evidence="1" type="primary">DOPEY1</name>
    <name evidence="1" type="ORF">E2C01_018795</name>
</gene>
<dbReference type="GO" id="GO:0005802">
    <property type="term" value="C:trans-Golgi network"/>
    <property type="evidence" value="ECO:0007669"/>
    <property type="project" value="TreeGrafter"/>
</dbReference>
<organism evidence="1 2">
    <name type="scientific">Portunus trituberculatus</name>
    <name type="common">Swimming crab</name>
    <name type="synonym">Neptunus trituberculatus</name>
    <dbReference type="NCBI Taxonomy" id="210409"/>
    <lineage>
        <taxon>Eukaryota</taxon>
        <taxon>Metazoa</taxon>
        <taxon>Ecdysozoa</taxon>
        <taxon>Arthropoda</taxon>
        <taxon>Crustacea</taxon>
        <taxon>Multicrustacea</taxon>
        <taxon>Malacostraca</taxon>
        <taxon>Eumalacostraca</taxon>
        <taxon>Eucarida</taxon>
        <taxon>Decapoda</taxon>
        <taxon>Pleocyemata</taxon>
        <taxon>Brachyura</taxon>
        <taxon>Eubrachyura</taxon>
        <taxon>Portunoidea</taxon>
        <taxon>Portunidae</taxon>
        <taxon>Portuninae</taxon>
        <taxon>Portunus</taxon>
    </lineage>
</organism>
<dbReference type="GO" id="GO:0006895">
    <property type="term" value="P:Golgi to endosome transport"/>
    <property type="evidence" value="ECO:0007669"/>
    <property type="project" value="InterPro"/>
</dbReference>
<evidence type="ECO:0000313" key="2">
    <source>
        <dbReference type="Proteomes" id="UP000324222"/>
    </source>
</evidence>
<dbReference type="PANTHER" id="PTHR14042">
    <property type="entry name" value="DOPEY-RELATED"/>
    <property type="match status" value="1"/>
</dbReference>
<reference evidence="1 2" key="1">
    <citation type="submission" date="2019-05" db="EMBL/GenBank/DDBJ databases">
        <title>Another draft genome of Portunus trituberculatus and its Hox gene families provides insights of decapod evolution.</title>
        <authorList>
            <person name="Jeong J.-H."/>
            <person name="Song I."/>
            <person name="Kim S."/>
            <person name="Choi T."/>
            <person name="Kim D."/>
            <person name="Ryu S."/>
            <person name="Kim W."/>
        </authorList>
    </citation>
    <scope>NUCLEOTIDE SEQUENCE [LARGE SCALE GENOMIC DNA]</scope>
    <source>
        <tissue evidence="1">Muscle</tissue>
    </source>
</reference>
<protein>
    <submittedName>
        <fullName evidence="1">Protein dopey-1</fullName>
    </submittedName>
</protein>
<dbReference type="GO" id="GO:0005768">
    <property type="term" value="C:endosome"/>
    <property type="evidence" value="ECO:0007669"/>
    <property type="project" value="TreeGrafter"/>
</dbReference>
<evidence type="ECO:0000313" key="1">
    <source>
        <dbReference type="EMBL" id="MPC25674.1"/>
    </source>
</evidence>
<sequence length="75" mass="8568">MYGFSERLAEVTRLGQVVPLLVSQVLLCFRVLLLRLSPRGVTSLWPVIITELVQVFLMMEQELATDTEQFSLDDI</sequence>